<dbReference type="Gene3D" id="3.40.50.12080">
    <property type="match status" value="2"/>
</dbReference>
<name>A0AAV3U075_9ALTE</name>
<dbReference type="Proteomes" id="UP001409585">
    <property type="component" value="Unassembled WGS sequence"/>
</dbReference>
<accession>A0AAV3U075</accession>
<reference evidence="3" key="1">
    <citation type="journal article" date="2019" name="Int. J. Syst. Evol. Microbiol.">
        <title>The Global Catalogue of Microorganisms (GCM) 10K type strain sequencing project: providing services to taxonomists for standard genome sequencing and annotation.</title>
        <authorList>
            <consortium name="The Broad Institute Genomics Platform"/>
            <consortium name="The Broad Institute Genome Sequencing Center for Infectious Disease"/>
            <person name="Wu L."/>
            <person name="Ma J."/>
        </authorList>
    </citation>
    <scope>NUCLEOTIDE SEQUENCE [LARGE SCALE GENOMIC DNA]</scope>
    <source>
        <strain evidence="3">JCM 19134</strain>
    </source>
</reference>
<dbReference type="AlphaFoldDB" id="A0AAV3U075"/>
<evidence type="ECO:0000259" key="1">
    <source>
        <dbReference type="Pfam" id="PF18588"/>
    </source>
</evidence>
<feature type="domain" description="Polysaccharide biosynthesis enzyme WcbI" evidence="1">
    <location>
        <begin position="4"/>
        <end position="209"/>
    </location>
</feature>
<dbReference type="InterPro" id="IPR041307">
    <property type="entry name" value="WcbI"/>
</dbReference>
<sequence>MIKISVVGNCQARPTAERLIRLSSLVEIIDVTIVHLAKDSDCDIHKRAYAESDYIIAQQVNDNYPCEFVRTSSLKKEYGSKVVTVINLYFSGYFPDWRYYRLPKQGTLKGPMGDYHCEAIYDCWIEGKSPTDAKNLINSLDYNLEKYRDAASTSLRELASRESNSDCKIVDFLEDQITKERMFFSFNHPKIVLIEKMLVSVCDKIGITATTTQYESIKENTNEPLGAFELPINIGFIKEYSPEFSQTQKIKGIATDKKGRPLAKQRNFLYNLDSLIEVFYRAYDTQMSDFK</sequence>
<dbReference type="RefSeq" id="WP_345419050.1">
    <property type="nucleotide sequence ID" value="NZ_AP031496.1"/>
</dbReference>
<organism evidence="2 3">
    <name type="scientific">Halioxenophilus aromaticivorans</name>
    <dbReference type="NCBI Taxonomy" id="1306992"/>
    <lineage>
        <taxon>Bacteria</taxon>
        <taxon>Pseudomonadati</taxon>
        <taxon>Pseudomonadota</taxon>
        <taxon>Gammaproteobacteria</taxon>
        <taxon>Alteromonadales</taxon>
        <taxon>Alteromonadaceae</taxon>
        <taxon>Halioxenophilus</taxon>
    </lineage>
</organism>
<evidence type="ECO:0000313" key="3">
    <source>
        <dbReference type="Proteomes" id="UP001409585"/>
    </source>
</evidence>
<protein>
    <recommendedName>
        <fullName evidence="1">Polysaccharide biosynthesis enzyme WcbI domain-containing protein</fullName>
    </recommendedName>
</protein>
<dbReference type="EMBL" id="BAABLX010000007">
    <property type="protein sequence ID" value="GAA4937130.1"/>
    <property type="molecule type" value="Genomic_DNA"/>
</dbReference>
<proteinExistence type="predicted"/>
<gene>
    <name evidence="2" type="ORF">GCM10025791_13590</name>
</gene>
<keyword evidence="3" id="KW-1185">Reference proteome</keyword>
<comment type="caution">
    <text evidence="2">The sequence shown here is derived from an EMBL/GenBank/DDBJ whole genome shotgun (WGS) entry which is preliminary data.</text>
</comment>
<dbReference type="Pfam" id="PF18588">
    <property type="entry name" value="WcbI"/>
    <property type="match status" value="1"/>
</dbReference>
<evidence type="ECO:0000313" key="2">
    <source>
        <dbReference type="EMBL" id="GAA4937130.1"/>
    </source>
</evidence>